<feature type="domain" description="HpcH/HpaI aldolase/citrate lyase" evidence="3">
    <location>
        <begin position="53"/>
        <end position="267"/>
    </location>
</feature>
<dbReference type="SUPFAM" id="SSF51621">
    <property type="entry name" value="Phosphoenolpyruvate/pyruvate domain"/>
    <property type="match status" value="1"/>
</dbReference>
<dbReference type="InterPro" id="IPR015813">
    <property type="entry name" value="Pyrv/PenolPyrv_kinase-like_dom"/>
</dbReference>
<dbReference type="PANTHER" id="PTHR30502">
    <property type="entry name" value="2-KETO-3-DEOXY-L-RHAMNONATE ALDOLASE"/>
    <property type="match status" value="1"/>
</dbReference>
<dbReference type="GO" id="GO:0046872">
    <property type="term" value="F:metal ion binding"/>
    <property type="evidence" value="ECO:0007669"/>
    <property type="project" value="UniProtKB-KW"/>
</dbReference>
<protein>
    <recommendedName>
        <fullName evidence="3">HpcH/HpaI aldolase/citrate lyase domain-containing protein</fullName>
    </recommendedName>
</protein>
<gene>
    <name evidence="4" type="ORF">TGAM01_v201784</name>
</gene>
<dbReference type="EMBL" id="JPDN02000004">
    <property type="protein sequence ID" value="PON29535.1"/>
    <property type="molecule type" value="Genomic_DNA"/>
</dbReference>
<dbReference type="InterPro" id="IPR040442">
    <property type="entry name" value="Pyrv_kinase-like_dom_sf"/>
</dbReference>
<sequence length="325" mass="35228">MSGEGFLNQTNLHSRAKYRAALLTYPGNLKQALKDAQEDSKKTLFGVAQGIASTTLTKVLASAKPDFIWMDVEHGMYDRSTLNEYDTGSHKTFDETRVLTKHSAIHAAQHHSEGETLVIVRVPKEDEIALSTALDAGASGIIIPHCETKEEVEEFMQKMYYPPVGARSFSPWTFTPGISDLSLYPEDAFNMKTSNNHIAIIPQIESVKGIANVEEIASIPGVAALMFGPGDFMADARVPMVLGGPPHPVLASAMESMSKASKKYNIPLVGGALAPEMIPMMVESGHRVIVTMFDVWAIANLAKSTVNNGRELIGAVEKKTNGVSK</sequence>
<dbReference type="PANTHER" id="PTHR30502:SF8">
    <property type="entry name" value="SYNTHASE, PUTATIVE-RELATED"/>
    <property type="match status" value="1"/>
</dbReference>
<dbReference type="STRING" id="398673.A0A2P4ZZ11"/>
<reference evidence="4 5" key="1">
    <citation type="journal article" date="2016" name="Genome Announc.">
        <title>Draft Whole-Genome Sequence of Trichoderma gamsii T6085, a Promising Biocontrol Agent of Fusarium Head Blight on Wheat.</title>
        <authorList>
            <person name="Baroncelli R."/>
            <person name="Zapparata A."/>
            <person name="Piaggeschi G."/>
            <person name="Sarrocco S."/>
            <person name="Vannacci G."/>
        </authorList>
    </citation>
    <scope>NUCLEOTIDE SEQUENCE [LARGE SCALE GENOMIC DNA]</scope>
    <source>
        <strain evidence="4 5">T6085</strain>
    </source>
</reference>
<evidence type="ECO:0000313" key="4">
    <source>
        <dbReference type="EMBL" id="PON29535.1"/>
    </source>
</evidence>
<dbReference type="GeneID" id="29986009"/>
<name>A0A2P4ZZ11_9HYPO</name>
<dbReference type="InterPro" id="IPR050251">
    <property type="entry name" value="HpcH-HpaI_aldolase"/>
</dbReference>
<dbReference type="Proteomes" id="UP000054821">
    <property type="component" value="Unassembled WGS sequence"/>
</dbReference>
<keyword evidence="2" id="KW-0456">Lyase</keyword>
<dbReference type="AlphaFoldDB" id="A0A2P4ZZ11"/>
<evidence type="ECO:0000256" key="2">
    <source>
        <dbReference type="ARBA" id="ARBA00023239"/>
    </source>
</evidence>
<comment type="caution">
    <text evidence="4">The sequence shown here is derived from an EMBL/GenBank/DDBJ whole genome shotgun (WGS) entry which is preliminary data.</text>
</comment>
<evidence type="ECO:0000313" key="5">
    <source>
        <dbReference type="Proteomes" id="UP000054821"/>
    </source>
</evidence>
<dbReference type="GO" id="GO:0016832">
    <property type="term" value="F:aldehyde-lyase activity"/>
    <property type="evidence" value="ECO:0007669"/>
    <property type="project" value="TreeGrafter"/>
</dbReference>
<evidence type="ECO:0000256" key="1">
    <source>
        <dbReference type="ARBA" id="ARBA00022723"/>
    </source>
</evidence>
<dbReference type="RefSeq" id="XP_018660880.1">
    <property type="nucleotide sequence ID" value="XM_018805926.1"/>
</dbReference>
<dbReference type="Pfam" id="PF03328">
    <property type="entry name" value="HpcH_HpaI"/>
    <property type="match status" value="1"/>
</dbReference>
<keyword evidence="5" id="KW-1185">Reference proteome</keyword>
<dbReference type="GO" id="GO:0005737">
    <property type="term" value="C:cytoplasm"/>
    <property type="evidence" value="ECO:0007669"/>
    <property type="project" value="TreeGrafter"/>
</dbReference>
<accession>A0A2P4ZZ11</accession>
<dbReference type="InterPro" id="IPR005000">
    <property type="entry name" value="Aldolase/citrate-lyase_domain"/>
</dbReference>
<proteinExistence type="predicted"/>
<evidence type="ECO:0000259" key="3">
    <source>
        <dbReference type="Pfam" id="PF03328"/>
    </source>
</evidence>
<organism evidence="4 5">
    <name type="scientific">Trichoderma gamsii</name>
    <dbReference type="NCBI Taxonomy" id="398673"/>
    <lineage>
        <taxon>Eukaryota</taxon>
        <taxon>Fungi</taxon>
        <taxon>Dikarya</taxon>
        <taxon>Ascomycota</taxon>
        <taxon>Pezizomycotina</taxon>
        <taxon>Sordariomycetes</taxon>
        <taxon>Hypocreomycetidae</taxon>
        <taxon>Hypocreales</taxon>
        <taxon>Hypocreaceae</taxon>
        <taxon>Trichoderma</taxon>
    </lineage>
</organism>
<dbReference type="Gene3D" id="3.20.20.60">
    <property type="entry name" value="Phosphoenolpyruvate-binding domains"/>
    <property type="match status" value="1"/>
</dbReference>
<keyword evidence="1" id="KW-0479">Metal-binding</keyword>